<dbReference type="InterPro" id="IPR002346">
    <property type="entry name" value="Mopterin_DH_FAD-bd"/>
</dbReference>
<organism evidence="6">
    <name type="scientific">Acididesulfobacillus acetoxydans</name>
    <dbReference type="NCBI Taxonomy" id="1561005"/>
    <lineage>
        <taxon>Bacteria</taxon>
        <taxon>Bacillati</taxon>
        <taxon>Bacillota</taxon>
        <taxon>Clostridia</taxon>
        <taxon>Eubacteriales</taxon>
        <taxon>Peptococcaceae</taxon>
        <taxon>Acididesulfobacillus</taxon>
    </lineage>
</organism>
<evidence type="ECO:0000256" key="3">
    <source>
        <dbReference type="ARBA" id="ARBA00023002"/>
    </source>
</evidence>
<evidence type="ECO:0000313" key="7">
    <source>
        <dbReference type="EMBL" id="CEJ06694.1"/>
    </source>
</evidence>
<evidence type="ECO:0000313" key="8">
    <source>
        <dbReference type="Proteomes" id="UP001071230"/>
    </source>
</evidence>
<dbReference type="SUPFAM" id="SSF56176">
    <property type="entry name" value="FAD-binding/transporter-associated domain-like"/>
    <property type="match status" value="1"/>
</dbReference>
<keyword evidence="8" id="KW-1185">Reference proteome</keyword>
<dbReference type="EC" id="1.-.-.-" evidence="6"/>
<dbReference type="Pfam" id="PF00941">
    <property type="entry name" value="FAD_binding_5"/>
    <property type="match status" value="1"/>
</dbReference>
<evidence type="ECO:0000313" key="6">
    <source>
        <dbReference type="EMBL" id="CAA7600560.1"/>
    </source>
</evidence>
<dbReference type="Proteomes" id="UP001071230">
    <property type="component" value="Unassembled WGS sequence"/>
</dbReference>
<dbReference type="InterPro" id="IPR016167">
    <property type="entry name" value="FAD-bd_PCMH_sub1"/>
</dbReference>
<feature type="compositionally biased region" description="Polar residues" evidence="4">
    <location>
        <begin position="311"/>
        <end position="321"/>
    </location>
</feature>
<dbReference type="InterPro" id="IPR016166">
    <property type="entry name" value="FAD-bd_PCMH"/>
</dbReference>
<dbReference type="EMBL" id="LR746496">
    <property type="protein sequence ID" value="CAA7600560.1"/>
    <property type="molecule type" value="Genomic_DNA"/>
</dbReference>
<name>A0A8S0X447_9FIRM</name>
<dbReference type="RefSeq" id="WP_240984216.1">
    <property type="nucleotide sequence ID" value="NZ_CDGJ01000032.1"/>
</dbReference>
<accession>A0A8S0X447</accession>
<sequence length="334" mass="35716">MMHKFRMACPDSVAETLELLAGMEGEIAYLGGGTDLVPQMQDGRRQPDWVVDLSQIPELACIRFDGERIRLGSTATFTQIAGSALIEEQGRCLAQAAGQVGSVQIRNRATLGGNIASASPAGDSLPVLLALDAKLTVLGPAGERRISFERFQIEPGEGLRRGELIAGIDFAAGSRGHTGDGRHVPADKSDFSAGGRHPIRVSAFGKIGSRQSVTIAKLNMAAFLEMEPGEGIVVKSRLALGALGRHPFRLRNVEEEMRGRRLDDSLIVDVTKRLQEVVDGAIPGRYSQTYKRQAIRGLAADVFGDLQQQVSVEKASSSNGPDQGGGKEEQEIGC</sequence>
<dbReference type="InterPro" id="IPR036683">
    <property type="entry name" value="CO_DH_flav_C_dom_sf"/>
</dbReference>
<evidence type="ECO:0000259" key="5">
    <source>
        <dbReference type="PROSITE" id="PS51387"/>
    </source>
</evidence>
<dbReference type="GO" id="GO:0016491">
    <property type="term" value="F:oxidoreductase activity"/>
    <property type="evidence" value="ECO:0007669"/>
    <property type="project" value="UniProtKB-KW"/>
</dbReference>
<evidence type="ECO:0000256" key="2">
    <source>
        <dbReference type="ARBA" id="ARBA00022827"/>
    </source>
</evidence>
<feature type="region of interest" description="Disordered" evidence="4">
    <location>
        <begin position="311"/>
        <end position="334"/>
    </location>
</feature>
<dbReference type="InterPro" id="IPR036318">
    <property type="entry name" value="FAD-bd_PCMH-like_sf"/>
</dbReference>
<dbReference type="SUPFAM" id="SSF55447">
    <property type="entry name" value="CO dehydrogenase flavoprotein C-terminal domain-like"/>
    <property type="match status" value="1"/>
</dbReference>
<reference evidence="6" key="2">
    <citation type="submission" date="2020-01" db="EMBL/GenBank/DDBJ databases">
        <authorList>
            <person name="Hornung B."/>
        </authorList>
    </citation>
    <scope>NUCLEOTIDE SEQUENCE</scope>
    <source>
        <strain evidence="6">PacBioINE</strain>
    </source>
</reference>
<reference evidence="7" key="1">
    <citation type="submission" date="2014-11" db="EMBL/GenBank/DDBJ databases">
        <authorList>
            <person name="Hornung B.V."/>
        </authorList>
    </citation>
    <scope>NUCLEOTIDE SEQUENCE</scope>
    <source>
        <strain evidence="7">INE</strain>
    </source>
</reference>
<dbReference type="SMART" id="SM01092">
    <property type="entry name" value="CO_deh_flav_C"/>
    <property type="match status" value="1"/>
</dbReference>
<evidence type="ECO:0000256" key="4">
    <source>
        <dbReference type="SAM" id="MobiDB-lite"/>
    </source>
</evidence>
<keyword evidence="3 6" id="KW-0560">Oxidoreductase</keyword>
<dbReference type="GO" id="GO:0071949">
    <property type="term" value="F:FAD binding"/>
    <property type="evidence" value="ECO:0007669"/>
    <property type="project" value="InterPro"/>
</dbReference>
<dbReference type="Pfam" id="PF03450">
    <property type="entry name" value="CO_deh_flav_C"/>
    <property type="match status" value="1"/>
</dbReference>
<dbReference type="EC" id="1.1.-.-" evidence="6"/>
<gene>
    <name evidence="7" type="ORF">DEACI_1143</name>
    <name evidence="6" type="ORF">DEACI_1213</name>
</gene>
<dbReference type="Gene3D" id="3.30.390.50">
    <property type="entry name" value="CO dehydrogenase flavoprotein, C-terminal domain"/>
    <property type="match status" value="1"/>
</dbReference>
<dbReference type="PROSITE" id="PS51387">
    <property type="entry name" value="FAD_PCMH"/>
    <property type="match status" value="1"/>
</dbReference>
<dbReference type="AlphaFoldDB" id="A0A8S0X447"/>
<evidence type="ECO:0000256" key="1">
    <source>
        <dbReference type="ARBA" id="ARBA00022630"/>
    </source>
</evidence>
<dbReference type="Gene3D" id="3.30.465.10">
    <property type="match status" value="1"/>
</dbReference>
<feature type="compositionally biased region" description="Basic and acidic residues" evidence="4">
    <location>
        <begin position="325"/>
        <end position="334"/>
    </location>
</feature>
<dbReference type="Proteomes" id="UP000836597">
    <property type="component" value="Chromosome"/>
</dbReference>
<dbReference type="KEGG" id="aacx:DEACI_1213"/>
<dbReference type="InterPro" id="IPR051312">
    <property type="entry name" value="Diverse_Substr_Oxidored"/>
</dbReference>
<keyword evidence="2" id="KW-0274">FAD</keyword>
<dbReference type="EMBL" id="CDGJ01000032">
    <property type="protein sequence ID" value="CEJ06694.1"/>
    <property type="molecule type" value="Genomic_DNA"/>
</dbReference>
<dbReference type="PANTHER" id="PTHR42659:SF2">
    <property type="entry name" value="XANTHINE DEHYDROGENASE SUBUNIT C-RELATED"/>
    <property type="match status" value="1"/>
</dbReference>
<keyword evidence="1" id="KW-0285">Flavoprotein</keyword>
<feature type="domain" description="FAD-binding PCMH-type" evidence="5">
    <location>
        <begin position="1"/>
        <end position="175"/>
    </location>
</feature>
<dbReference type="Gene3D" id="3.30.43.10">
    <property type="entry name" value="Uridine Diphospho-n-acetylenolpyruvylglucosamine Reductase, domain 2"/>
    <property type="match status" value="1"/>
</dbReference>
<protein>
    <submittedName>
        <fullName evidence="6">CO dehydrogenase flavoprotein C-terminal domain</fullName>
        <ecNumber evidence="6">1.-.-.-</ecNumber>
        <ecNumber evidence="6">1.1.-.-</ecNumber>
    </submittedName>
    <submittedName>
        <fullName evidence="7">FAD binding domain in molybdopterin dehydrogenase protein</fullName>
    </submittedName>
</protein>
<proteinExistence type="predicted"/>
<dbReference type="InterPro" id="IPR005107">
    <property type="entry name" value="CO_DH_flav_C"/>
</dbReference>
<dbReference type="InterPro" id="IPR016169">
    <property type="entry name" value="FAD-bd_PCMH_sub2"/>
</dbReference>
<dbReference type="PANTHER" id="PTHR42659">
    <property type="entry name" value="XANTHINE DEHYDROGENASE SUBUNIT C-RELATED"/>
    <property type="match status" value="1"/>
</dbReference>